<sequence length="119" mass="13563">MSQIVWTDLLDWSLLNWTGRSLACTVLSEGREPVFLVCSPLFIRLYGLDLPYWIRLNWSGLSSAGSKLLSGTCPLFCSVFLFLFLACWFDEVDEGNQPFLIVISVRRPSFHILIFPLEG</sequence>
<keyword evidence="2" id="KW-1185">Reference proteome</keyword>
<evidence type="ECO:0000313" key="2">
    <source>
        <dbReference type="Proteomes" id="UP000886998"/>
    </source>
</evidence>
<gene>
    <name evidence="1" type="ORF">TNIN_148701</name>
</gene>
<name>A0A8X6YHH8_9ARAC</name>
<accession>A0A8X6YHH8</accession>
<dbReference type="AlphaFoldDB" id="A0A8X6YHH8"/>
<protein>
    <submittedName>
        <fullName evidence="1">Uncharacterized protein</fullName>
    </submittedName>
</protein>
<evidence type="ECO:0000313" key="1">
    <source>
        <dbReference type="EMBL" id="GFY70980.1"/>
    </source>
</evidence>
<reference evidence="1" key="1">
    <citation type="submission" date="2020-08" db="EMBL/GenBank/DDBJ databases">
        <title>Multicomponent nature underlies the extraordinary mechanical properties of spider dragline silk.</title>
        <authorList>
            <person name="Kono N."/>
            <person name="Nakamura H."/>
            <person name="Mori M."/>
            <person name="Yoshida Y."/>
            <person name="Ohtoshi R."/>
            <person name="Malay A.D."/>
            <person name="Moran D.A.P."/>
            <person name="Tomita M."/>
            <person name="Numata K."/>
            <person name="Arakawa K."/>
        </authorList>
    </citation>
    <scope>NUCLEOTIDE SEQUENCE</scope>
</reference>
<dbReference type="Proteomes" id="UP000886998">
    <property type="component" value="Unassembled WGS sequence"/>
</dbReference>
<comment type="caution">
    <text evidence="1">The sequence shown here is derived from an EMBL/GenBank/DDBJ whole genome shotgun (WGS) entry which is preliminary data.</text>
</comment>
<organism evidence="1 2">
    <name type="scientific">Trichonephila inaurata madagascariensis</name>
    <dbReference type="NCBI Taxonomy" id="2747483"/>
    <lineage>
        <taxon>Eukaryota</taxon>
        <taxon>Metazoa</taxon>
        <taxon>Ecdysozoa</taxon>
        <taxon>Arthropoda</taxon>
        <taxon>Chelicerata</taxon>
        <taxon>Arachnida</taxon>
        <taxon>Araneae</taxon>
        <taxon>Araneomorphae</taxon>
        <taxon>Entelegynae</taxon>
        <taxon>Araneoidea</taxon>
        <taxon>Nephilidae</taxon>
        <taxon>Trichonephila</taxon>
        <taxon>Trichonephila inaurata</taxon>
    </lineage>
</organism>
<dbReference type="EMBL" id="BMAV01018548">
    <property type="protein sequence ID" value="GFY70980.1"/>
    <property type="molecule type" value="Genomic_DNA"/>
</dbReference>
<proteinExistence type="predicted"/>